<dbReference type="EMBL" id="HBJA01005905">
    <property type="protein sequence ID" value="CAE0790790.1"/>
    <property type="molecule type" value="Transcribed_RNA"/>
</dbReference>
<gene>
    <name evidence="1" type="ORF">EGYM00163_LOCUS1904</name>
</gene>
<organism evidence="1">
    <name type="scientific">Eutreptiella gymnastica</name>
    <dbReference type="NCBI Taxonomy" id="73025"/>
    <lineage>
        <taxon>Eukaryota</taxon>
        <taxon>Discoba</taxon>
        <taxon>Euglenozoa</taxon>
        <taxon>Euglenida</taxon>
        <taxon>Spirocuta</taxon>
        <taxon>Euglenophyceae</taxon>
        <taxon>Eutreptiales</taxon>
        <taxon>Eutreptiaceae</taxon>
        <taxon>Eutreptiella</taxon>
    </lineage>
</organism>
<reference evidence="1" key="1">
    <citation type="submission" date="2021-01" db="EMBL/GenBank/DDBJ databases">
        <authorList>
            <person name="Corre E."/>
            <person name="Pelletier E."/>
            <person name="Niang G."/>
            <person name="Scheremetjew M."/>
            <person name="Finn R."/>
            <person name="Kale V."/>
            <person name="Holt S."/>
            <person name="Cochrane G."/>
            <person name="Meng A."/>
            <person name="Brown T."/>
            <person name="Cohen L."/>
        </authorList>
    </citation>
    <scope>NUCLEOTIDE SEQUENCE</scope>
    <source>
        <strain evidence="1">CCMP1594</strain>
    </source>
</reference>
<protein>
    <submittedName>
        <fullName evidence="1">Uncharacterized protein</fullName>
    </submittedName>
</protein>
<sequence length="108" mass="11712">MHAVVQGRKKELISDLPFANLRYTSYKDRTAPQLRHGMITSAAVHTGKARPVSFIHDALTVMPAALMTMPEVHNLLRASAQRACRSVARGVPAPAVTPLSAEAQTRTP</sequence>
<name>A0A7S4C997_9EUGL</name>
<accession>A0A7S4C997</accession>
<evidence type="ECO:0000313" key="1">
    <source>
        <dbReference type="EMBL" id="CAE0790790.1"/>
    </source>
</evidence>
<proteinExistence type="predicted"/>
<dbReference type="AlphaFoldDB" id="A0A7S4C997"/>